<sequence>MTHSAAASFCWNLRESSSNPAFRHADGELSASFINILCLTKAWGKLGGFFSPRADFTSLLADDHISIVTCVLDSFFTKKDPGSSNNQRDPSRYKYGEPVSILLLHPAAARMSWGERLRYSGKVDELLLEVVPYISAPHRELASAEVALDPTFYGTAVILISGIKTLVLIGANTGLGFEAAKHFARMNPARLVPTHPGILSNPGGHWLHKGRDWIIDLVNFSSVIAFADKAERELDRLNILMENAGMMTYETKRLIIIILSLHTNNLGPGLLAIRMIPKMLETVRRYSAHPRVVIVVSDTHYRTKIEKDVITSPGILVKLSDSGKRTV</sequence>
<accession>A0A9P8AM66</accession>
<dbReference type="PANTHER" id="PTHR43157">
    <property type="entry name" value="PHOSPHATIDYLINOSITOL-GLYCAN BIOSYNTHESIS CLASS F PROTEIN-RELATED"/>
    <property type="match status" value="1"/>
</dbReference>
<dbReference type="GO" id="GO:0016491">
    <property type="term" value="F:oxidoreductase activity"/>
    <property type="evidence" value="ECO:0007669"/>
    <property type="project" value="UniProtKB-KW"/>
</dbReference>
<keyword evidence="1" id="KW-0560">Oxidoreductase</keyword>
<dbReference type="EMBL" id="MU250572">
    <property type="protein sequence ID" value="KAG7440361.1"/>
    <property type="molecule type" value="Genomic_DNA"/>
</dbReference>
<name>A0A9P8AM66_9AGAR</name>
<evidence type="ECO:0000313" key="3">
    <source>
        <dbReference type="Proteomes" id="UP000812287"/>
    </source>
</evidence>
<comment type="caution">
    <text evidence="2">The sequence shown here is derived from an EMBL/GenBank/DDBJ whole genome shotgun (WGS) entry which is preliminary data.</text>
</comment>
<proteinExistence type="predicted"/>
<dbReference type="Gene3D" id="3.40.50.720">
    <property type="entry name" value="NAD(P)-binding Rossmann-like Domain"/>
    <property type="match status" value="1"/>
</dbReference>
<dbReference type="GeneID" id="66100252"/>
<dbReference type="InterPro" id="IPR036291">
    <property type="entry name" value="NAD(P)-bd_dom_sf"/>
</dbReference>
<keyword evidence="3" id="KW-1185">Reference proteome</keyword>
<reference evidence="2" key="1">
    <citation type="submission" date="2020-11" db="EMBL/GenBank/DDBJ databases">
        <title>Adaptations for nitrogen fixation in a non-lichenized fungal sporocarp promotes dispersal by wood-feeding termites.</title>
        <authorList>
            <consortium name="DOE Joint Genome Institute"/>
            <person name="Koch R.A."/>
            <person name="Yoon G."/>
            <person name="Arayal U."/>
            <person name="Lail K."/>
            <person name="Amirebrahimi M."/>
            <person name="Labutti K."/>
            <person name="Lipzen A."/>
            <person name="Riley R."/>
            <person name="Barry K."/>
            <person name="Henrissat B."/>
            <person name="Grigoriev I.V."/>
            <person name="Herr J.R."/>
            <person name="Aime M.C."/>
        </authorList>
    </citation>
    <scope>NUCLEOTIDE SEQUENCE</scope>
    <source>
        <strain evidence="2">MCA 3950</strain>
    </source>
</reference>
<evidence type="ECO:0000313" key="2">
    <source>
        <dbReference type="EMBL" id="KAG7440361.1"/>
    </source>
</evidence>
<evidence type="ECO:0000256" key="1">
    <source>
        <dbReference type="ARBA" id="ARBA00023002"/>
    </source>
</evidence>
<dbReference type="PANTHER" id="PTHR43157:SF31">
    <property type="entry name" value="PHOSPHATIDYLINOSITOL-GLYCAN BIOSYNTHESIS CLASS F PROTEIN"/>
    <property type="match status" value="1"/>
</dbReference>
<protein>
    <submittedName>
        <fullName evidence="2">Uncharacterized protein</fullName>
    </submittedName>
</protein>
<dbReference type="SUPFAM" id="SSF51735">
    <property type="entry name" value="NAD(P)-binding Rossmann-fold domains"/>
    <property type="match status" value="1"/>
</dbReference>
<dbReference type="Proteomes" id="UP000812287">
    <property type="component" value="Unassembled WGS sequence"/>
</dbReference>
<organism evidence="2 3">
    <name type="scientific">Guyanagaster necrorhizus</name>
    <dbReference type="NCBI Taxonomy" id="856835"/>
    <lineage>
        <taxon>Eukaryota</taxon>
        <taxon>Fungi</taxon>
        <taxon>Dikarya</taxon>
        <taxon>Basidiomycota</taxon>
        <taxon>Agaricomycotina</taxon>
        <taxon>Agaricomycetes</taxon>
        <taxon>Agaricomycetidae</taxon>
        <taxon>Agaricales</taxon>
        <taxon>Marasmiineae</taxon>
        <taxon>Physalacriaceae</taxon>
        <taxon>Guyanagaster</taxon>
    </lineage>
</organism>
<dbReference type="RefSeq" id="XP_043033861.1">
    <property type="nucleotide sequence ID" value="XM_043177965.1"/>
</dbReference>
<dbReference type="AlphaFoldDB" id="A0A9P8AM66"/>
<dbReference type="OrthoDB" id="542013at2759"/>
<gene>
    <name evidence="2" type="ORF">BT62DRAFT_1012716</name>
</gene>